<evidence type="ECO:0000313" key="2">
    <source>
        <dbReference type="EMBL" id="MCU4743261.1"/>
    </source>
</evidence>
<sequence length="348" mass="38189">MNNEDTLSPAVSTEEQLDDLLSEPYPEDIEFARQLEGDILVLGAGGKMGPTLIKRVLRANEEADAETTVYAVSRYSDPGLQEKLESWGAETIAADLLEEGALESLPDCENVIYLVGMKFGTTGQEPLTWAINSYLPGRVASRFSDSRITALSTGNVYPPVSVDSGGSVETDDTGPVGEYAQSCLGRERVFQHFSKDNDTPTCLLRLNYAVELRYGVLVDLAKRVYAEEPVPLEMGHVNVIWQGDANSVCFRSLELADSPAEILNVTGPNVLSVRELAEQFADEFGCDVTFQGEEKETALLNDASKCHEIFEEPRVPIDEVVELVASWIEQDGTTLGKPTKFHVRDGEF</sequence>
<accession>A0AAP2Z112</accession>
<comment type="caution">
    <text evidence="2">The sequence shown here is derived from an EMBL/GenBank/DDBJ whole genome shotgun (WGS) entry which is preliminary data.</text>
</comment>
<dbReference type="Proteomes" id="UP001321018">
    <property type="component" value="Unassembled WGS sequence"/>
</dbReference>
<dbReference type="Gene3D" id="3.40.50.720">
    <property type="entry name" value="NAD(P)-binding Rossmann-like Domain"/>
    <property type="match status" value="1"/>
</dbReference>
<dbReference type="AlphaFoldDB" id="A0AAP2Z112"/>
<evidence type="ECO:0000313" key="3">
    <source>
        <dbReference type="Proteomes" id="UP001321018"/>
    </source>
</evidence>
<dbReference type="RefSeq" id="WP_338005079.1">
    <property type="nucleotide sequence ID" value="NZ_JAOPKA010000014.1"/>
</dbReference>
<dbReference type="InterPro" id="IPR036291">
    <property type="entry name" value="NAD(P)-bd_dom_sf"/>
</dbReference>
<organism evidence="2 3">
    <name type="scientific">Natronoglomus mannanivorans</name>
    <dbReference type="NCBI Taxonomy" id="2979990"/>
    <lineage>
        <taxon>Archaea</taxon>
        <taxon>Methanobacteriati</taxon>
        <taxon>Methanobacteriota</taxon>
        <taxon>Stenosarchaea group</taxon>
        <taxon>Halobacteria</taxon>
        <taxon>Halobacteriales</taxon>
        <taxon>Natrialbaceae</taxon>
        <taxon>Natronoglomus</taxon>
    </lineage>
</organism>
<dbReference type="Pfam" id="PF01370">
    <property type="entry name" value="Epimerase"/>
    <property type="match status" value="1"/>
</dbReference>
<reference evidence="2" key="1">
    <citation type="submission" date="2022-09" db="EMBL/GenBank/DDBJ databases">
        <title>Enrichment on poylsaccharides allowed isolation of novel metabolic and taxonomic groups of Haloarchaea.</title>
        <authorList>
            <person name="Sorokin D.Y."/>
            <person name="Elcheninov A.G."/>
            <person name="Khizhniak T.V."/>
            <person name="Kolganova T.V."/>
            <person name="Kublanov I.V."/>
        </authorList>
    </citation>
    <scope>NUCLEOTIDE SEQUENCE</scope>
    <source>
        <strain evidence="2">AArc-xg1-1</strain>
    </source>
</reference>
<feature type="domain" description="NAD-dependent epimerase/dehydratase" evidence="1">
    <location>
        <begin position="39"/>
        <end position="206"/>
    </location>
</feature>
<protein>
    <submittedName>
        <fullName evidence="2">NAD-dependent epimerase/dehydratase family protein</fullName>
    </submittedName>
</protein>
<dbReference type="SUPFAM" id="SSF51735">
    <property type="entry name" value="NAD(P)-binding Rossmann-fold domains"/>
    <property type="match status" value="1"/>
</dbReference>
<evidence type="ECO:0000259" key="1">
    <source>
        <dbReference type="Pfam" id="PF01370"/>
    </source>
</evidence>
<gene>
    <name evidence="2" type="ORF">OB960_17885</name>
</gene>
<proteinExistence type="predicted"/>
<name>A0AAP2Z112_9EURY</name>
<dbReference type="InterPro" id="IPR001509">
    <property type="entry name" value="Epimerase_deHydtase"/>
</dbReference>
<dbReference type="EMBL" id="JAOPKA010000014">
    <property type="protein sequence ID" value="MCU4743261.1"/>
    <property type="molecule type" value="Genomic_DNA"/>
</dbReference>